<name>A0AAE7X0J5_9CAUD</name>
<gene>
    <name evidence="1" type="primary">84</name>
    <name evidence="1" type="ORF">AH04_84</name>
</gene>
<dbReference type="EMBL" id="MZ501267">
    <property type="protein sequence ID" value="QZA70567.1"/>
    <property type="molecule type" value="Genomic_DNA"/>
</dbReference>
<protein>
    <submittedName>
        <fullName evidence="1">Uncharacterized protein</fullName>
    </submittedName>
</protein>
<sequence>MPEQTASPDMILTIKNGESYEMGCELKKKTLLRLSEINVENEESIFFPEGKKFVHSFDLSKGDNEQIFAFTNRKEREEGYDPVSVRGKAFLNEGIIKIEGEGFVSIVLHVYEYSDTKDKE</sequence>
<organism evidence="1 2">
    <name type="scientific">Erwinia phage AH04</name>
    <dbReference type="NCBI Taxonomy" id="2869569"/>
    <lineage>
        <taxon>Viruses</taxon>
        <taxon>Duplodnaviria</taxon>
        <taxon>Heunggongvirae</taxon>
        <taxon>Uroviricota</taxon>
        <taxon>Caudoviricetes</taxon>
        <taxon>Chimalliviridae</taxon>
        <taxon>Meadowvirus</taxon>
        <taxon>Meadowvirus AH04</taxon>
    </lineage>
</organism>
<accession>A0AAE7X0J5</accession>
<keyword evidence="2" id="KW-1185">Reference proteome</keyword>
<reference evidence="1" key="1">
    <citation type="submission" date="2021-07" db="EMBL/GenBank/DDBJ databases">
        <authorList>
            <person name="Roth S.J."/>
            <person name="Krukonis G.P."/>
            <person name="Delesalle V.A."/>
        </authorList>
    </citation>
    <scope>NUCLEOTIDE SEQUENCE</scope>
</reference>
<proteinExistence type="predicted"/>
<dbReference type="RefSeq" id="YP_010667838.1">
    <property type="nucleotide sequence ID" value="NC_070952.1"/>
</dbReference>
<evidence type="ECO:0000313" key="2">
    <source>
        <dbReference type="Proteomes" id="UP000827517"/>
    </source>
</evidence>
<dbReference type="KEGG" id="vg:77943972"/>
<evidence type="ECO:0000313" key="1">
    <source>
        <dbReference type="EMBL" id="QZA70567.1"/>
    </source>
</evidence>
<dbReference type="GeneID" id="77943972"/>
<dbReference type="Proteomes" id="UP000827517">
    <property type="component" value="Segment"/>
</dbReference>